<protein>
    <recommendedName>
        <fullName evidence="4">DUF3035 domain-containing protein</fullName>
    </recommendedName>
</protein>
<feature type="region of interest" description="Disordered" evidence="1">
    <location>
        <begin position="41"/>
        <end position="141"/>
    </location>
</feature>
<dbReference type="EMBL" id="JALKCH010000001">
    <property type="protein sequence ID" value="MCK0195505.1"/>
    <property type="molecule type" value="Genomic_DNA"/>
</dbReference>
<evidence type="ECO:0000256" key="1">
    <source>
        <dbReference type="SAM" id="MobiDB-lite"/>
    </source>
</evidence>
<dbReference type="RefSeq" id="WP_247025783.1">
    <property type="nucleotide sequence ID" value="NZ_JALKCH010000001.1"/>
</dbReference>
<name>A0ABT0D6D4_9HYPH</name>
<organism evidence="2 3">
    <name type="scientific">Ancylobacter crimeensis</name>
    <dbReference type="NCBI Taxonomy" id="2579147"/>
    <lineage>
        <taxon>Bacteria</taxon>
        <taxon>Pseudomonadati</taxon>
        <taxon>Pseudomonadota</taxon>
        <taxon>Alphaproteobacteria</taxon>
        <taxon>Hyphomicrobiales</taxon>
        <taxon>Xanthobacteraceae</taxon>
        <taxon>Ancylobacter</taxon>
    </lineage>
</organism>
<evidence type="ECO:0000313" key="2">
    <source>
        <dbReference type="EMBL" id="MCK0195505.1"/>
    </source>
</evidence>
<sequence>MASRARRGGAGAGPHSDGTPRSRLSPALALAALGFGALLAGCSTPPGTPPGTSPLAAWLRPPPPNTDAPFPTFGAPPRDPKARPVLDAKGQAAMQSSLESQGRGQVAAVQRRIEQESARQQQNDSGSDEGGSDDEGSKTGQ</sequence>
<feature type="region of interest" description="Disordered" evidence="1">
    <location>
        <begin position="1"/>
        <end position="25"/>
    </location>
</feature>
<evidence type="ECO:0000313" key="3">
    <source>
        <dbReference type="Proteomes" id="UP001203284"/>
    </source>
</evidence>
<comment type="caution">
    <text evidence="2">The sequence shown here is derived from an EMBL/GenBank/DDBJ whole genome shotgun (WGS) entry which is preliminary data.</text>
</comment>
<gene>
    <name evidence="2" type="ORF">MWN34_01110</name>
</gene>
<proteinExistence type="predicted"/>
<keyword evidence="3" id="KW-1185">Reference proteome</keyword>
<dbReference type="Proteomes" id="UP001203284">
    <property type="component" value="Unassembled WGS sequence"/>
</dbReference>
<accession>A0ABT0D6D4</accession>
<feature type="compositionally biased region" description="Polar residues" evidence="1">
    <location>
        <begin position="93"/>
        <end position="103"/>
    </location>
</feature>
<evidence type="ECO:0008006" key="4">
    <source>
        <dbReference type="Google" id="ProtNLM"/>
    </source>
</evidence>
<reference evidence="2 3" key="1">
    <citation type="submission" date="2022-04" db="EMBL/GenBank/DDBJ databases">
        <authorList>
            <person name="Grouzdev D.S."/>
            <person name="Pantiukh K.S."/>
            <person name="Krutkina M.S."/>
        </authorList>
    </citation>
    <scope>NUCLEOTIDE SEQUENCE [LARGE SCALE GENOMIC DNA]</scope>
    <source>
        <strain evidence="2 3">6x-1</strain>
    </source>
</reference>